<keyword evidence="4" id="KW-1185">Reference proteome</keyword>
<reference evidence="3 4" key="1">
    <citation type="journal article" date="2022" name="bioRxiv">
        <title>Genomics of Preaxostyla Flagellates Illuminates Evolutionary Transitions and the Path Towards Mitochondrial Loss.</title>
        <authorList>
            <person name="Novak L.V.F."/>
            <person name="Treitli S.C."/>
            <person name="Pyrih J."/>
            <person name="Halakuc P."/>
            <person name="Pipaliya S.V."/>
            <person name="Vacek V."/>
            <person name="Brzon O."/>
            <person name="Soukal P."/>
            <person name="Eme L."/>
            <person name="Dacks J.B."/>
            <person name="Karnkowska A."/>
            <person name="Elias M."/>
            <person name="Hampl V."/>
        </authorList>
    </citation>
    <scope>NUCLEOTIDE SEQUENCE [LARGE SCALE GENOMIC DNA]</scope>
    <source>
        <strain evidence="3">NAU3</strain>
        <tissue evidence="3">Gut</tissue>
    </source>
</reference>
<gene>
    <name evidence="3" type="ORF">BLNAU_4424</name>
</gene>
<proteinExistence type="predicted"/>
<feature type="transmembrane region" description="Helical" evidence="2">
    <location>
        <begin position="769"/>
        <end position="791"/>
    </location>
</feature>
<evidence type="ECO:0000313" key="3">
    <source>
        <dbReference type="EMBL" id="KAK2960526.1"/>
    </source>
</evidence>
<comment type="caution">
    <text evidence="3">The sequence shown here is derived from an EMBL/GenBank/DDBJ whole genome shotgun (WGS) entry which is preliminary data.</text>
</comment>
<keyword evidence="2" id="KW-0812">Transmembrane</keyword>
<evidence type="ECO:0000313" key="4">
    <source>
        <dbReference type="Proteomes" id="UP001281761"/>
    </source>
</evidence>
<keyword evidence="2" id="KW-1133">Transmembrane helix</keyword>
<protein>
    <submittedName>
        <fullName evidence="3">Uncharacterized protein</fullName>
    </submittedName>
</protein>
<feature type="compositionally biased region" description="Basic and acidic residues" evidence="1">
    <location>
        <begin position="894"/>
        <end position="905"/>
    </location>
</feature>
<sequence length="968" mass="106443">MFSFDQIRVFVKGDKLPTGQSFTARLSTGKEFEMIINNATDGTGYDIRVGPGTRLDWKTTYQIDTMISWNRDAIVVHPNVLFTIPHIPTVKIYLNRNGSLEDKLCGTEEAPCQTLGVGWKATAYPPDPQLWRTVVVDGEACVGSQIETGREFLVIMGKNENDFCTLTVESSLISKDLRNRAIVTSWLGNVTLTKLKVALPSFRVSASPLPPICVVGGQGIFVVNAVSIVNQESQTVSMSLLNATGGLVVIKHFDISQVYFEEGVSILLAQSTRDKLEFIVTDTFVKNTTTLNAPLVLFNSTFPDSSFTFKRCSFLNTKQTVSSPSLSTIHSLISLYSPPLEISLQECVFENCGSYSRAGSIVGPALLIATQKNGTLAGGVSGWLSIALGERLARVKFENSHFEQYSPTLPPYTRDDRGVPKLDLGRKVLHPTGSSPNAVHVVHGSIVPSISRFGTKFSLSKLVIELRDGSDGYVDSVLFVADDIPDSPFLVESSSLTLYGRHFVGLDSGLYHSRAIFFNTPTGTLDVSSTKLKNCSAVDGSGGSCVLSLGAQTVTIGPDVTTKFICGWQGHDGFVFYGWTEYIMLVELHNENADTYAVSPESYSSSGVFVRISGQFEFIQHNSTYYKCSTDGRGAGITFDAIKPKSTMKFVSTYFVRNGGNNAWQTKAYPGGSVTFAPLADPEGVSVVFTTCRFRSRIIKADGDDIYAGSGWKDIITPSSFDCSYCSGSQTSVYIEGVTGTNDTNMIPVKKIEGCPVVKENNKFLMSGYLFHIIFWPCLAFLLLAVMLTPICIACGCCSCLFHCIGACCGGILCWPCLLYDAHEDKKYFNKSKKETHKLDADEDMERELQEGNWIKTSDALGYVSAARNRYVDTMNEAIELVKYKAKHPTGKRTTVENEYEKNTDDNDTDSSGYEASVENPLLPKEEVDYTHSSSSFHAMKDNLTMLRFFIEGTHVHSQTLRLLEWLE</sequence>
<dbReference type="EMBL" id="JARBJD010000022">
    <property type="protein sequence ID" value="KAK2960526.1"/>
    <property type="molecule type" value="Genomic_DNA"/>
</dbReference>
<dbReference type="Proteomes" id="UP001281761">
    <property type="component" value="Unassembled WGS sequence"/>
</dbReference>
<feature type="region of interest" description="Disordered" evidence="1">
    <location>
        <begin position="892"/>
        <end position="916"/>
    </location>
</feature>
<accession>A0ABQ9Y9W1</accession>
<organism evidence="3 4">
    <name type="scientific">Blattamonas nauphoetae</name>
    <dbReference type="NCBI Taxonomy" id="2049346"/>
    <lineage>
        <taxon>Eukaryota</taxon>
        <taxon>Metamonada</taxon>
        <taxon>Preaxostyla</taxon>
        <taxon>Oxymonadida</taxon>
        <taxon>Blattamonas</taxon>
    </lineage>
</organism>
<evidence type="ECO:0000256" key="1">
    <source>
        <dbReference type="SAM" id="MobiDB-lite"/>
    </source>
</evidence>
<name>A0ABQ9Y9W1_9EUKA</name>
<keyword evidence="2" id="KW-0472">Membrane</keyword>
<evidence type="ECO:0000256" key="2">
    <source>
        <dbReference type="SAM" id="Phobius"/>
    </source>
</evidence>